<accession>A0A561UYT3</accession>
<feature type="transmembrane region" description="Helical" evidence="2">
    <location>
        <begin position="527"/>
        <end position="546"/>
    </location>
</feature>
<feature type="transmembrane region" description="Helical" evidence="2">
    <location>
        <begin position="365"/>
        <end position="386"/>
    </location>
</feature>
<evidence type="ECO:0000256" key="1">
    <source>
        <dbReference type="SAM" id="MobiDB-lite"/>
    </source>
</evidence>
<feature type="transmembrane region" description="Helical" evidence="2">
    <location>
        <begin position="103"/>
        <end position="125"/>
    </location>
</feature>
<feature type="transmembrane region" description="Helical" evidence="2">
    <location>
        <begin position="406"/>
        <end position="426"/>
    </location>
</feature>
<gene>
    <name evidence="3" type="ORF">FHX80_112976</name>
</gene>
<reference evidence="3 4" key="1">
    <citation type="submission" date="2019-06" db="EMBL/GenBank/DDBJ databases">
        <title>Sequencing the genomes of 1000 actinobacteria strains.</title>
        <authorList>
            <person name="Klenk H.-P."/>
        </authorList>
    </citation>
    <scope>NUCLEOTIDE SEQUENCE [LARGE SCALE GENOMIC DNA]</scope>
    <source>
        <strain evidence="3 4">DSM 42059</strain>
    </source>
</reference>
<feature type="transmembrane region" description="Helical" evidence="2">
    <location>
        <begin position="446"/>
        <end position="466"/>
    </location>
</feature>
<feature type="transmembrane region" description="Helical" evidence="2">
    <location>
        <begin position="173"/>
        <end position="195"/>
    </location>
</feature>
<keyword evidence="2" id="KW-1133">Transmembrane helix</keyword>
<keyword evidence="3" id="KW-0378">Hydrolase</keyword>
<dbReference type="AlphaFoldDB" id="A0A561UYT3"/>
<proteinExistence type="predicted"/>
<feature type="transmembrane region" description="Helical" evidence="2">
    <location>
        <begin position="26"/>
        <end position="49"/>
    </location>
</feature>
<keyword evidence="3" id="KW-0645">Protease</keyword>
<evidence type="ECO:0000313" key="4">
    <source>
        <dbReference type="Proteomes" id="UP000318186"/>
    </source>
</evidence>
<sequence length="675" mass="71911">MVAAAVWGVVQLFALAWPTRSVRLSTVLLALMVGVYGCGVVVALVEVAYTRLYADGSGLPVAEVVGTASYTVAPWVEELIKLCPLLLAGLYAKVRRQWGLADFVVLGSALGAGFGLLEALLRFAAEAKRAIPRAHGGWVIPDGLSPPYVPGPHQVFTSWLPAPFATLEMGQEAASATFSHLVWTALAGFGVGVLLRGRGWIRLLAVVPVAAAIGYHTLNNYVAQHYDATGAADWLEKLDAKSWLMPLICLSLAMIVDLRQLHHGKSRIPGVLLAGEREAGDSPAALIRYAAWRLPWTVLIAVRFVRLRRALCYMTALASSTETEELRRLTASIAARIDTSDREDAWQGLDIRSLLKKTRADSGRWRWQLVVPCLLALPSLIFLGIGSFHSASGLQTYIATGPRPEILLYCALAALAWIAWQLTALLRTWRATAAQPIGEQVALHRFRIATALGSGAAGAFMLYRGLGGADVTTDTLLSPAHLLEALDQTLFWVGLLLLLLSLAALIGPGAGLALAGGGALAGLTVEAAANAALLGSAGIVLMGASANGGFGDSGTDGQGSQSSGGGEVNWKPASTKTFGHTFKTHGRKRTLQQMADRARGKGTPQGQWLDDNAAADLLRREHRPGLTGTEDSYIVQIPKGMGRVVFEDETWKEATHAILVPGRNGLFRSAYPIIP</sequence>
<name>A0A561UYT3_9ACTN</name>
<feature type="transmembrane region" description="Helical" evidence="2">
    <location>
        <begin position="490"/>
        <end position="515"/>
    </location>
</feature>
<organism evidence="3 4">
    <name type="scientific">Streptomyces brevispora</name>
    <dbReference type="NCBI Taxonomy" id="887462"/>
    <lineage>
        <taxon>Bacteria</taxon>
        <taxon>Bacillati</taxon>
        <taxon>Actinomycetota</taxon>
        <taxon>Actinomycetes</taxon>
        <taxon>Kitasatosporales</taxon>
        <taxon>Streptomycetaceae</taxon>
        <taxon>Streptomyces</taxon>
    </lineage>
</organism>
<dbReference type="GO" id="GO:0008233">
    <property type="term" value="F:peptidase activity"/>
    <property type="evidence" value="ECO:0007669"/>
    <property type="project" value="UniProtKB-KW"/>
</dbReference>
<evidence type="ECO:0000313" key="3">
    <source>
        <dbReference type="EMBL" id="TWG04523.1"/>
    </source>
</evidence>
<evidence type="ECO:0000256" key="2">
    <source>
        <dbReference type="SAM" id="Phobius"/>
    </source>
</evidence>
<feature type="compositionally biased region" description="Gly residues" evidence="1">
    <location>
        <begin position="552"/>
        <end position="567"/>
    </location>
</feature>
<dbReference type="EMBL" id="VIWW01000001">
    <property type="protein sequence ID" value="TWG04523.1"/>
    <property type="molecule type" value="Genomic_DNA"/>
</dbReference>
<feature type="region of interest" description="Disordered" evidence="1">
    <location>
        <begin position="552"/>
        <end position="574"/>
    </location>
</feature>
<comment type="caution">
    <text evidence="3">The sequence shown here is derived from an EMBL/GenBank/DDBJ whole genome shotgun (WGS) entry which is preliminary data.</text>
</comment>
<dbReference type="InterPro" id="IPR026898">
    <property type="entry name" value="PrsW"/>
</dbReference>
<keyword evidence="2" id="KW-0472">Membrane</keyword>
<dbReference type="Proteomes" id="UP000318186">
    <property type="component" value="Unassembled WGS sequence"/>
</dbReference>
<dbReference type="Pfam" id="PF13367">
    <property type="entry name" value="PrsW-protease"/>
    <property type="match status" value="1"/>
</dbReference>
<dbReference type="GO" id="GO:0006508">
    <property type="term" value="P:proteolysis"/>
    <property type="evidence" value="ECO:0007669"/>
    <property type="project" value="UniProtKB-KW"/>
</dbReference>
<protein>
    <submittedName>
        <fullName evidence="3">Protease prsW family protein</fullName>
    </submittedName>
</protein>
<keyword evidence="2" id="KW-0812">Transmembrane</keyword>